<sequence>MEAMLFLRVSGLTLLFGAFAALVYDGIRLVGSPGRGLPLTSLSAQLDRAPDAHDALQRFFLDNAPSYLWNGIVEPLLVLPIFLLFGVAGTLLFLAGYRSPPPEIVGD</sequence>
<evidence type="ECO:0000313" key="3">
    <source>
        <dbReference type="Proteomes" id="UP000001399"/>
    </source>
</evidence>
<dbReference type="Proteomes" id="UP000001399">
    <property type="component" value="Chromosome"/>
</dbReference>
<keyword evidence="1" id="KW-1133">Transmembrane helix</keyword>
<dbReference type="EMBL" id="CP002292">
    <property type="protein sequence ID" value="ADP70465.1"/>
    <property type="molecule type" value="Genomic_DNA"/>
</dbReference>
<evidence type="ECO:0000313" key="2">
    <source>
        <dbReference type="EMBL" id="ADP70465.1"/>
    </source>
</evidence>
<name>E3I4F0_RHOVT</name>
<keyword evidence="3" id="KW-1185">Reference proteome</keyword>
<dbReference type="KEGG" id="rva:Rvan_1196"/>
<dbReference type="HOGENOM" id="CLU_2208050_0_0_5"/>
<dbReference type="AlphaFoldDB" id="E3I4F0"/>
<reference evidence="3" key="1">
    <citation type="journal article" date="2011" name="J. Bacteriol.">
        <title>Genome sequences of eight morphologically diverse alphaproteobacteria.</title>
        <authorList>
            <consortium name="US DOE Joint Genome Institute"/>
            <person name="Brown P.J."/>
            <person name="Kysela D.T."/>
            <person name="Buechlein A."/>
            <person name="Hemmerich C."/>
            <person name="Brun Y.V."/>
        </authorList>
    </citation>
    <scope>NUCLEOTIDE SEQUENCE [LARGE SCALE GENOMIC DNA]</scope>
    <source>
        <strain evidence="3">ATCC 17100 / ATH 3.1.1 / DSM 162 / LMG 4299</strain>
    </source>
</reference>
<evidence type="ECO:0000256" key="1">
    <source>
        <dbReference type="SAM" id="Phobius"/>
    </source>
</evidence>
<keyword evidence="1" id="KW-0472">Membrane</keyword>
<evidence type="ECO:0008006" key="4">
    <source>
        <dbReference type="Google" id="ProtNLM"/>
    </source>
</evidence>
<keyword evidence="1" id="KW-0812">Transmembrane</keyword>
<accession>E3I4F0</accession>
<feature type="transmembrane region" description="Helical" evidence="1">
    <location>
        <begin position="76"/>
        <end position="97"/>
    </location>
</feature>
<gene>
    <name evidence="2" type="ordered locus">Rvan_1196</name>
</gene>
<organism evidence="2 3">
    <name type="scientific">Rhodomicrobium vannielii (strain ATCC 17100 / DSM 162 / LMG 4299 / NCIMB 10020 / ATH 3.1.1)</name>
    <dbReference type="NCBI Taxonomy" id="648757"/>
    <lineage>
        <taxon>Bacteria</taxon>
        <taxon>Pseudomonadati</taxon>
        <taxon>Pseudomonadota</taxon>
        <taxon>Alphaproteobacteria</taxon>
        <taxon>Hyphomicrobiales</taxon>
        <taxon>Hyphomicrobiaceae</taxon>
        <taxon>Rhodomicrobium</taxon>
    </lineage>
</organism>
<proteinExistence type="predicted"/>
<protein>
    <recommendedName>
        <fullName evidence="4">PetM family of cytochrome b6f complex subunit 7</fullName>
    </recommendedName>
</protein>